<dbReference type="Pfam" id="PF03552">
    <property type="entry name" value="Cellulose_synt"/>
    <property type="match status" value="1"/>
</dbReference>
<comment type="subcellular location">
    <subcellularLocation>
        <location evidence="1">Endomembrane system</location>
        <topology evidence="1">Multi-pass membrane protein</topology>
    </subcellularLocation>
</comment>
<proteinExistence type="predicted"/>
<dbReference type="AlphaFoldDB" id="A0AAP0S6F4"/>
<keyword evidence="6" id="KW-0472">Membrane</keyword>
<name>A0AAP0S6F4_LIQFO</name>
<evidence type="ECO:0000256" key="7">
    <source>
        <dbReference type="ARBA" id="ARBA00023316"/>
    </source>
</evidence>
<dbReference type="Proteomes" id="UP001415857">
    <property type="component" value="Unassembled WGS sequence"/>
</dbReference>
<comment type="caution">
    <text evidence="8">The sequence shown here is derived from an EMBL/GenBank/DDBJ whole genome shotgun (WGS) entry which is preliminary data.</text>
</comment>
<dbReference type="GO" id="GO:0012505">
    <property type="term" value="C:endomembrane system"/>
    <property type="evidence" value="ECO:0007669"/>
    <property type="project" value="UniProtKB-SubCell"/>
</dbReference>
<keyword evidence="9" id="KW-1185">Reference proteome</keyword>
<evidence type="ECO:0000313" key="9">
    <source>
        <dbReference type="Proteomes" id="UP001415857"/>
    </source>
</evidence>
<dbReference type="EMBL" id="JBBPBK010000003">
    <property type="protein sequence ID" value="KAK9288212.1"/>
    <property type="molecule type" value="Genomic_DNA"/>
</dbReference>
<protein>
    <recommendedName>
        <fullName evidence="10">Cellulose synthase</fullName>
    </recommendedName>
</protein>
<evidence type="ECO:0000256" key="2">
    <source>
        <dbReference type="ARBA" id="ARBA00022676"/>
    </source>
</evidence>
<evidence type="ECO:0000256" key="6">
    <source>
        <dbReference type="ARBA" id="ARBA00023136"/>
    </source>
</evidence>
<reference evidence="8 9" key="1">
    <citation type="journal article" date="2024" name="Plant J.">
        <title>Genome sequences and population genomics reveal climatic adaptation and genomic divergence between two closely related sweetgum species.</title>
        <authorList>
            <person name="Xu W.Q."/>
            <person name="Ren C.Q."/>
            <person name="Zhang X.Y."/>
            <person name="Comes H.P."/>
            <person name="Liu X.H."/>
            <person name="Li Y.G."/>
            <person name="Kettle C.J."/>
            <person name="Jalonen R."/>
            <person name="Gaisberger H."/>
            <person name="Ma Y.Z."/>
            <person name="Qiu Y.X."/>
        </authorList>
    </citation>
    <scope>NUCLEOTIDE SEQUENCE [LARGE SCALE GENOMIC DNA]</scope>
    <source>
        <strain evidence="8">Hangzhou</strain>
    </source>
</reference>
<evidence type="ECO:0008006" key="10">
    <source>
        <dbReference type="Google" id="ProtNLM"/>
    </source>
</evidence>
<gene>
    <name evidence="8" type="ORF">L1049_016661</name>
</gene>
<dbReference type="GO" id="GO:0016760">
    <property type="term" value="F:cellulose synthase (UDP-forming) activity"/>
    <property type="evidence" value="ECO:0007669"/>
    <property type="project" value="InterPro"/>
</dbReference>
<keyword evidence="5" id="KW-1133">Transmembrane helix</keyword>
<dbReference type="InterPro" id="IPR005150">
    <property type="entry name" value="Cellulose_synth"/>
</dbReference>
<dbReference type="Gene3D" id="3.90.550.10">
    <property type="entry name" value="Spore Coat Polysaccharide Biosynthesis Protein SpsA, Chain A"/>
    <property type="match status" value="1"/>
</dbReference>
<keyword evidence="3" id="KW-0808">Transferase</keyword>
<evidence type="ECO:0000256" key="3">
    <source>
        <dbReference type="ARBA" id="ARBA00022679"/>
    </source>
</evidence>
<keyword evidence="7" id="KW-0961">Cell wall biogenesis/degradation</keyword>
<evidence type="ECO:0000256" key="1">
    <source>
        <dbReference type="ARBA" id="ARBA00004127"/>
    </source>
</evidence>
<keyword evidence="4" id="KW-0812">Transmembrane</keyword>
<keyword evidence="2" id="KW-0328">Glycosyltransferase</keyword>
<dbReference type="PANTHER" id="PTHR13301">
    <property type="entry name" value="X-BOX TRANSCRIPTION FACTOR-RELATED"/>
    <property type="match status" value="1"/>
</dbReference>
<dbReference type="GO" id="GO:0071555">
    <property type="term" value="P:cell wall organization"/>
    <property type="evidence" value="ECO:0007669"/>
    <property type="project" value="UniProtKB-KW"/>
</dbReference>
<accession>A0AAP0S6F4</accession>
<evidence type="ECO:0000313" key="8">
    <source>
        <dbReference type="EMBL" id="KAK9288212.1"/>
    </source>
</evidence>
<sequence>MASSCDPRCWALSSVVESGWAEEEEIKSKYKLFKKNVEKIGSQREDETNGVVHDRPPHVELRVSGIISNGPYILVLDCDMYCNDPTSAQQAMCFHLDPHMSPSLAFVQYPQIFYNVSKNDIYDGQARSAYKTKWQGMDGLRGPLLSGTGFYLKKKALYGKPNDEDEFLLEPKNCFGLSSKFITSLSSVHSKGDSLDAVLEEARLLASCTYETNTLWGKEASFIY</sequence>
<dbReference type="InterPro" id="IPR029044">
    <property type="entry name" value="Nucleotide-diphossugar_trans"/>
</dbReference>
<organism evidence="8 9">
    <name type="scientific">Liquidambar formosana</name>
    <name type="common">Formosan gum</name>
    <dbReference type="NCBI Taxonomy" id="63359"/>
    <lineage>
        <taxon>Eukaryota</taxon>
        <taxon>Viridiplantae</taxon>
        <taxon>Streptophyta</taxon>
        <taxon>Embryophyta</taxon>
        <taxon>Tracheophyta</taxon>
        <taxon>Spermatophyta</taxon>
        <taxon>Magnoliopsida</taxon>
        <taxon>eudicotyledons</taxon>
        <taxon>Gunneridae</taxon>
        <taxon>Pentapetalae</taxon>
        <taxon>Saxifragales</taxon>
        <taxon>Altingiaceae</taxon>
        <taxon>Liquidambar</taxon>
    </lineage>
</organism>
<evidence type="ECO:0000256" key="5">
    <source>
        <dbReference type="ARBA" id="ARBA00022989"/>
    </source>
</evidence>
<evidence type="ECO:0000256" key="4">
    <source>
        <dbReference type="ARBA" id="ARBA00022692"/>
    </source>
</evidence>
<dbReference type="GO" id="GO:0030244">
    <property type="term" value="P:cellulose biosynthetic process"/>
    <property type="evidence" value="ECO:0007669"/>
    <property type="project" value="InterPro"/>
</dbReference>
<dbReference type="GO" id="GO:0016020">
    <property type="term" value="C:membrane"/>
    <property type="evidence" value="ECO:0007669"/>
    <property type="project" value="InterPro"/>
</dbReference>